<dbReference type="Proteomes" id="UP000580517">
    <property type="component" value="Unassembled WGS sequence"/>
</dbReference>
<evidence type="ECO:0000313" key="2">
    <source>
        <dbReference type="Proteomes" id="UP000580517"/>
    </source>
</evidence>
<keyword evidence="2" id="KW-1185">Reference proteome</keyword>
<evidence type="ECO:0000313" key="1">
    <source>
        <dbReference type="EMBL" id="NYT36633.1"/>
    </source>
</evidence>
<proteinExistence type="predicted"/>
<organism evidence="1 2">
    <name type="scientific">Allopusillimonas soli</name>
    <dbReference type="NCBI Taxonomy" id="659016"/>
    <lineage>
        <taxon>Bacteria</taxon>
        <taxon>Pseudomonadati</taxon>
        <taxon>Pseudomonadota</taxon>
        <taxon>Betaproteobacteria</taxon>
        <taxon>Burkholderiales</taxon>
        <taxon>Alcaligenaceae</taxon>
        <taxon>Allopusillimonas</taxon>
    </lineage>
</organism>
<dbReference type="EMBL" id="JACCEW010000002">
    <property type="protein sequence ID" value="NYT36633.1"/>
    <property type="molecule type" value="Genomic_DNA"/>
</dbReference>
<accession>A0A853F968</accession>
<name>A0A853F968_9BURK</name>
<dbReference type="RefSeq" id="WP_180029192.1">
    <property type="nucleotide sequence ID" value="NZ_JACCEW010000002.1"/>
</dbReference>
<gene>
    <name evidence="1" type="ORF">H0A68_07090</name>
</gene>
<sequence length="117" mass="12301">MTASAISRLVAELDHGKVLDVTIETLVFRAYVVVSPPDIERVADFVPESQFAQDGDVHVTAVSYPAEAASQLEDIAFNMNQGDTAVFLCGNDAACEAMLCVLNAPGSQPLGDTNGDA</sequence>
<comment type="caution">
    <text evidence="1">The sequence shown here is derived from an EMBL/GenBank/DDBJ whole genome shotgun (WGS) entry which is preliminary data.</text>
</comment>
<dbReference type="AlphaFoldDB" id="A0A853F968"/>
<reference evidence="1 2" key="1">
    <citation type="submission" date="2020-07" db="EMBL/GenBank/DDBJ databases">
        <title>Taxonomic revisions and descriptions of new bacterial species based on genomic comparisons in the high-G+C-content subgroup of the family Alcaligenaceae.</title>
        <authorList>
            <person name="Szabo A."/>
            <person name="Felfoldi T."/>
        </authorList>
    </citation>
    <scope>NUCLEOTIDE SEQUENCE [LARGE SCALE GENOMIC DNA]</scope>
    <source>
        <strain evidence="1 2">DSM 25264</strain>
    </source>
</reference>
<protein>
    <submittedName>
        <fullName evidence="1">Uncharacterized protein</fullName>
    </submittedName>
</protein>